<dbReference type="EMBL" id="NMQT01000355">
    <property type="protein sequence ID" value="OXM40419.1"/>
    <property type="molecule type" value="Genomic_DNA"/>
</dbReference>
<dbReference type="InterPro" id="IPR000073">
    <property type="entry name" value="AB_hydrolase_1"/>
</dbReference>
<dbReference type="GO" id="GO:0004806">
    <property type="term" value="F:triacylglycerol lipase activity"/>
    <property type="evidence" value="ECO:0007669"/>
    <property type="project" value="TreeGrafter"/>
</dbReference>
<reference evidence="2 3" key="1">
    <citation type="submission" date="2017-07" db="EMBL/GenBank/DDBJ databases">
        <title>Amycolatopsis thailandensis Genome sequencing and assembly.</title>
        <authorList>
            <person name="Kaur N."/>
            <person name="Mayilraj S."/>
        </authorList>
    </citation>
    <scope>NUCLEOTIDE SEQUENCE [LARGE SCALE GENOMIC DNA]</scope>
    <source>
        <strain evidence="2 3">JCM 16380</strain>
    </source>
</reference>
<dbReference type="InterPro" id="IPR029058">
    <property type="entry name" value="AB_hydrolase_fold"/>
</dbReference>
<comment type="caution">
    <text evidence="2">The sequence shown here is derived from an EMBL/GenBank/DDBJ whole genome shotgun (WGS) entry which is preliminary data.</text>
</comment>
<sequence length="119" mass="12330">MSTVTSQDGTTIAYTRTGSGPAVILVDGAMCHREFGPAAPLAAELAPHFTVYTYDRRGRGESGDTEPFSVAREVEDLAALIEEAGGTAHVYGISSGAALALEAAKAGLPITKLAVYEFP</sequence>
<dbReference type="GO" id="GO:0046503">
    <property type="term" value="P:glycerolipid catabolic process"/>
    <property type="evidence" value="ECO:0007669"/>
    <property type="project" value="TreeGrafter"/>
</dbReference>
<accession>A0A229R1S1</accession>
<dbReference type="SUPFAM" id="SSF53474">
    <property type="entry name" value="alpha/beta-Hydrolases"/>
    <property type="match status" value="1"/>
</dbReference>
<keyword evidence="3" id="KW-1185">Reference proteome</keyword>
<dbReference type="Pfam" id="PF12697">
    <property type="entry name" value="Abhydrolase_6"/>
    <property type="match status" value="1"/>
</dbReference>
<protein>
    <submittedName>
        <fullName evidence="2">Alpha/beta hydrolase</fullName>
    </submittedName>
</protein>
<proteinExistence type="predicted"/>
<evidence type="ECO:0000313" key="3">
    <source>
        <dbReference type="Proteomes" id="UP000215223"/>
    </source>
</evidence>
<evidence type="ECO:0000313" key="2">
    <source>
        <dbReference type="EMBL" id="OXM40419.1"/>
    </source>
</evidence>
<feature type="domain" description="AB hydrolase-1" evidence="1">
    <location>
        <begin position="32"/>
        <end position="108"/>
    </location>
</feature>
<dbReference type="PANTHER" id="PTHR43433:SF5">
    <property type="entry name" value="AB HYDROLASE-1 DOMAIN-CONTAINING PROTEIN"/>
    <property type="match status" value="1"/>
</dbReference>
<dbReference type="OrthoDB" id="63519at2"/>
<evidence type="ECO:0000259" key="1">
    <source>
        <dbReference type="Pfam" id="PF12697"/>
    </source>
</evidence>
<dbReference type="InterPro" id="IPR050471">
    <property type="entry name" value="AB_hydrolase"/>
</dbReference>
<keyword evidence="2" id="KW-0378">Hydrolase</keyword>
<dbReference type="PANTHER" id="PTHR43433">
    <property type="entry name" value="HYDROLASE, ALPHA/BETA FOLD FAMILY PROTEIN"/>
    <property type="match status" value="1"/>
</dbReference>
<dbReference type="Proteomes" id="UP000215223">
    <property type="component" value="Unassembled WGS sequence"/>
</dbReference>
<dbReference type="AlphaFoldDB" id="A0A229R1S1"/>
<organism evidence="2 3">
    <name type="scientific">Amycolatopsis thailandensis</name>
    <dbReference type="NCBI Taxonomy" id="589330"/>
    <lineage>
        <taxon>Bacteria</taxon>
        <taxon>Bacillati</taxon>
        <taxon>Actinomycetota</taxon>
        <taxon>Actinomycetes</taxon>
        <taxon>Pseudonocardiales</taxon>
        <taxon>Pseudonocardiaceae</taxon>
        <taxon>Amycolatopsis</taxon>
    </lineage>
</organism>
<dbReference type="RefSeq" id="WP_143267334.1">
    <property type="nucleotide sequence ID" value="NZ_NMQT01000355.1"/>
</dbReference>
<name>A0A229R1S1_9PSEU</name>
<feature type="non-terminal residue" evidence="2">
    <location>
        <position position="119"/>
    </location>
</feature>
<dbReference type="Gene3D" id="3.40.50.1820">
    <property type="entry name" value="alpha/beta hydrolase"/>
    <property type="match status" value="1"/>
</dbReference>
<gene>
    <name evidence="2" type="ORF">CFP71_42845</name>
</gene>